<accession>A0A834TXU9</accession>
<evidence type="ECO:0000313" key="2">
    <source>
        <dbReference type="Proteomes" id="UP000634136"/>
    </source>
</evidence>
<comment type="caution">
    <text evidence="1">The sequence shown here is derived from an EMBL/GenBank/DDBJ whole genome shotgun (WGS) entry which is preliminary data.</text>
</comment>
<protein>
    <submittedName>
        <fullName evidence="1">Uncharacterized protein</fullName>
    </submittedName>
</protein>
<sequence length="25" mass="2861">MERNDGRWREVMRSLLSALGKVDAA</sequence>
<name>A0A834TXU9_9FABA</name>
<reference evidence="1" key="1">
    <citation type="submission" date="2020-09" db="EMBL/GenBank/DDBJ databases">
        <title>Genome-Enabled Discovery of Anthraquinone Biosynthesis in Senna tora.</title>
        <authorList>
            <person name="Kang S.-H."/>
            <person name="Pandey R.P."/>
            <person name="Lee C.-M."/>
            <person name="Sim J.-S."/>
            <person name="Jeong J.-T."/>
            <person name="Choi B.-S."/>
            <person name="Jung M."/>
            <person name="Ginzburg D."/>
            <person name="Zhao K."/>
            <person name="Won S.Y."/>
            <person name="Oh T.-J."/>
            <person name="Yu Y."/>
            <person name="Kim N.-H."/>
            <person name="Lee O.R."/>
            <person name="Lee T.-H."/>
            <person name="Bashyal P."/>
            <person name="Kim T.-S."/>
            <person name="Lee W.-H."/>
            <person name="Kawkins C."/>
            <person name="Kim C.-K."/>
            <person name="Kim J.S."/>
            <person name="Ahn B.O."/>
            <person name="Rhee S.Y."/>
            <person name="Sohng J.K."/>
        </authorList>
    </citation>
    <scope>NUCLEOTIDE SEQUENCE</scope>
    <source>
        <tissue evidence="1">Leaf</tissue>
    </source>
</reference>
<organism evidence="1 2">
    <name type="scientific">Senna tora</name>
    <dbReference type="NCBI Taxonomy" id="362788"/>
    <lineage>
        <taxon>Eukaryota</taxon>
        <taxon>Viridiplantae</taxon>
        <taxon>Streptophyta</taxon>
        <taxon>Embryophyta</taxon>
        <taxon>Tracheophyta</taxon>
        <taxon>Spermatophyta</taxon>
        <taxon>Magnoliopsida</taxon>
        <taxon>eudicotyledons</taxon>
        <taxon>Gunneridae</taxon>
        <taxon>Pentapetalae</taxon>
        <taxon>rosids</taxon>
        <taxon>fabids</taxon>
        <taxon>Fabales</taxon>
        <taxon>Fabaceae</taxon>
        <taxon>Caesalpinioideae</taxon>
        <taxon>Cassia clade</taxon>
        <taxon>Senna</taxon>
    </lineage>
</organism>
<evidence type="ECO:0000313" key="1">
    <source>
        <dbReference type="EMBL" id="KAF7830252.1"/>
    </source>
</evidence>
<proteinExistence type="predicted"/>
<keyword evidence="2" id="KW-1185">Reference proteome</keyword>
<gene>
    <name evidence="1" type="ORF">G2W53_012585</name>
</gene>
<dbReference type="EMBL" id="JAAIUW010000005">
    <property type="protein sequence ID" value="KAF7830252.1"/>
    <property type="molecule type" value="Genomic_DNA"/>
</dbReference>
<dbReference type="AlphaFoldDB" id="A0A834TXU9"/>
<dbReference type="Proteomes" id="UP000634136">
    <property type="component" value="Unassembled WGS sequence"/>
</dbReference>